<keyword evidence="1" id="KW-0479">Metal-binding</keyword>
<keyword evidence="1" id="KW-0862">Zinc</keyword>
<dbReference type="GO" id="GO:0004842">
    <property type="term" value="F:ubiquitin-protein transferase activity"/>
    <property type="evidence" value="ECO:0007669"/>
    <property type="project" value="InterPro"/>
</dbReference>
<evidence type="ECO:0000256" key="1">
    <source>
        <dbReference type="PROSITE-ProRule" id="PRU00175"/>
    </source>
</evidence>
<organism evidence="3 4">
    <name type="scientific">Galdieria yellowstonensis</name>
    <dbReference type="NCBI Taxonomy" id="3028027"/>
    <lineage>
        <taxon>Eukaryota</taxon>
        <taxon>Rhodophyta</taxon>
        <taxon>Bangiophyceae</taxon>
        <taxon>Galdieriales</taxon>
        <taxon>Galdieriaceae</taxon>
        <taxon>Galdieria</taxon>
    </lineage>
</organism>
<dbReference type="PROSITE" id="PS50089">
    <property type="entry name" value="ZF_RING_2"/>
    <property type="match status" value="1"/>
</dbReference>
<accession>A0AAV9I6X6</accession>
<evidence type="ECO:0000259" key="2">
    <source>
        <dbReference type="PROSITE" id="PS50089"/>
    </source>
</evidence>
<dbReference type="Pfam" id="PF13639">
    <property type="entry name" value="zf-RING_2"/>
    <property type="match status" value="1"/>
</dbReference>
<comment type="caution">
    <text evidence="3">The sequence shown here is derived from an EMBL/GenBank/DDBJ whole genome shotgun (WGS) entry which is preliminary data.</text>
</comment>
<name>A0AAV9I6X6_9RHOD</name>
<feature type="domain" description="RING-type" evidence="2">
    <location>
        <begin position="180"/>
        <end position="221"/>
    </location>
</feature>
<dbReference type="InterPro" id="IPR042494">
    <property type="entry name" value="RNF103"/>
</dbReference>
<proteinExistence type="predicted"/>
<gene>
    <name evidence="3" type="ORF">GAYE_PCTG32G0783</name>
</gene>
<dbReference type="SMART" id="SM00184">
    <property type="entry name" value="RING"/>
    <property type="match status" value="1"/>
</dbReference>
<dbReference type="GO" id="GO:0036503">
    <property type="term" value="P:ERAD pathway"/>
    <property type="evidence" value="ECO:0007669"/>
    <property type="project" value="TreeGrafter"/>
</dbReference>
<dbReference type="SUPFAM" id="SSF57850">
    <property type="entry name" value="RING/U-box"/>
    <property type="match status" value="1"/>
</dbReference>
<dbReference type="GO" id="GO:0008270">
    <property type="term" value="F:zinc ion binding"/>
    <property type="evidence" value="ECO:0007669"/>
    <property type="project" value="UniProtKB-KW"/>
</dbReference>
<dbReference type="InterPro" id="IPR001841">
    <property type="entry name" value="Znf_RING"/>
</dbReference>
<reference evidence="3 4" key="1">
    <citation type="submission" date="2022-07" db="EMBL/GenBank/DDBJ databases">
        <title>Genome-wide signatures of adaptation to extreme environments.</title>
        <authorList>
            <person name="Cho C.H."/>
            <person name="Yoon H.S."/>
        </authorList>
    </citation>
    <scope>NUCLEOTIDE SEQUENCE [LARGE SCALE GENOMIC DNA]</scope>
    <source>
        <strain evidence="3 4">108.79 E11</strain>
    </source>
</reference>
<dbReference type="GO" id="GO:0005783">
    <property type="term" value="C:endoplasmic reticulum"/>
    <property type="evidence" value="ECO:0007669"/>
    <property type="project" value="TreeGrafter"/>
</dbReference>
<dbReference type="EMBL" id="JANCYU010000009">
    <property type="protein sequence ID" value="KAK4522893.1"/>
    <property type="molecule type" value="Genomic_DNA"/>
</dbReference>
<sequence>MSSGAVIGGFAAAFGTASALGVVGIIVHVCQYQPNARMRILERRRSFIERARQRQSTFPPGQESKAVDLEEIECCCPQLKYLGADKEPYLVRPCDRTDVCMSEWLEQKQRSLEDAQICIPMETSSDSESNHKAESQSEKMLEMGSSTNCSYTTTQHTKQNRKKTCRPILLGEDLLRDEICAICLDPVQVNSFIRVLKCGHAFHSSCIIHWLTSANRCPLCNKPAVDEEDISCIKLKRSVHGAVTPSIWPFPKPNLTEQDIDDLLFRSLGKVLIAVQSHYSNEEQIAS</sequence>
<dbReference type="PANTHER" id="PTHR15302">
    <property type="entry name" value="E3 UBIQUITIN-PROTEIN LIGASE RNF103"/>
    <property type="match status" value="1"/>
</dbReference>
<dbReference type="InterPro" id="IPR013083">
    <property type="entry name" value="Znf_RING/FYVE/PHD"/>
</dbReference>
<dbReference type="Gene3D" id="3.30.40.10">
    <property type="entry name" value="Zinc/RING finger domain, C3HC4 (zinc finger)"/>
    <property type="match status" value="1"/>
</dbReference>
<dbReference type="AlphaFoldDB" id="A0AAV9I6X6"/>
<evidence type="ECO:0000313" key="3">
    <source>
        <dbReference type="EMBL" id="KAK4522893.1"/>
    </source>
</evidence>
<dbReference type="Proteomes" id="UP001300502">
    <property type="component" value="Unassembled WGS sequence"/>
</dbReference>
<keyword evidence="4" id="KW-1185">Reference proteome</keyword>
<dbReference type="PANTHER" id="PTHR15302:SF0">
    <property type="entry name" value="E3 UBIQUITIN-PROTEIN LIGASE RNF103"/>
    <property type="match status" value="1"/>
</dbReference>
<keyword evidence="1" id="KW-0863">Zinc-finger</keyword>
<dbReference type="GO" id="GO:0016567">
    <property type="term" value="P:protein ubiquitination"/>
    <property type="evidence" value="ECO:0007669"/>
    <property type="project" value="InterPro"/>
</dbReference>
<protein>
    <recommendedName>
        <fullName evidence="2">RING-type domain-containing protein</fullName>
    </recommendedName>
</protein>
<evidence type="ECO:0000313" key="4">
    <source>
        <dbReference type="Proteomes" id="UP001300502"/>
    </source>
</evidence>